<evidence type="ECO:0000256" key="7">
    <source>
        <dbReference type="RuleBase" id="RU361277"/>
    </source>
</evidence>
<dbReference type="SUPFAM" id="SSF51735">
    <property type="entry name" value="NAD(P)-binding Rossmann-fold domains"/>
    <property type="match status" value="1"/>
</dbReference>
<evidence type="ECO:0000313" key="10">
    <source>
        <dbReference type="Proteomes" id="UP000219193"/>
    </source>
</evidence>
<dbReference type="GO" id="GO:0004022">
    <property type="term" value="F:alcohol dehydrogenase (NAD+) activity"/>
    <property type="evidence" value="ECO:0007669"/>
    <property type="project" value="TreeGrafter"/>
</dbReference>
<dbReference type="EMBL" id="OCMF01000002">
    <property type="protein sequence ID" value="SOC80395.1"/>
    <property type="molecule type" value="Genomic_DNA"/>
</dbReference>
<dbReference type="Pfam" id="PF00107">
    <property type="entry name" value="ADH_zinc_N"/>
    <property type="match status" value="1"/>
</dbReference>
<organism evidence="9 10">
    <name type="scientific">Salinimicrobium sediminis</name>
    <dbReference type="NCBI Taxonomy" id="1343891"/>
    <lineage>
        <taxon>Bacteria</taxon>
        <taxon>Pseudomonadati</taxon>
        <taxon>Bacteroidota</taxon>
        <taxon>Flavobacteriia</taxon>
        <taxon>Flavobacteriales</taxon>
        <taxon>Flavobacteriaceae</taxon>
        <taxon>Salinimicrobium</taxon>
    </lineage>
</organism>
<dbReference type="SMART" id="SM00829">
    <property type="entry name" value="PKS_ER"/>
    <property type="match status" value="1"/>
</dbReference>
<feature type="domain" description="Enoyl reductase (ER)" evidence="8">
    <location>
        <begin position="26"/>
        <end position="348"/>
    </location>
</feature>
<dbReference type="PANTHER" id="PTHR42940:SF7">
    <property type="entry name" value="ALCOHOL DEHYDROGENASE-LIKE N-TERMINAL DOMAIN-CONTAINING PROTEIN"/>
    <property type="match status" value="1"/>
</dbReference>
<dbReference type="Gene3D" id="3.90.180.10">
    <property type="entry name" value="Medium-chain alcohol dehydrogenases, catalytic domain"/>
    <property type="match status" value="1"/>
</dbReference>
<reference evidence="10" key="1">
    <citation type="submission" date="2017-09" db="EMBL/GenBank/DDBJ databases">
        <authorList>
            <person name="Varghese N."/>
            <person name="Submissions S."/>
        </authorList>
    </citation>
    <scope>NUCLEOTIDE SEQUENCE [LARGE SCALE GENOMIC DNA]</scope>
    <source>
        <strain evidence="10">CGMCC 1.12641</strain>
    </source>
</reference>
<comment type="similarity">
    <text evidence="2 7">Belongs to the zinc-containing alcohol dehydrogenase family.</text>
</comment>
<protein>
    <submittedName>
        <fullName evidence="9">Alcohol dehydrogenase/alcohol dehydrogenase, propanol-preferring</fullName>
    </submittedName>
</protein>
<dbReference type="CDD" id="cd08296">
    <property type="entry name" value="CAD_like"/>
    <property type="match status" value="1"/>
</dbReference>
<dbReference type="InterPro" id="IPR013154">
    <property type="entry name" value="ADH-like_N"/>
</dbReference>
<dbReference type="Proteomes" id="UP000219193">
    <property type="component" value="Unassembled WGS sequence"/>
</dbReference>
<dbReference type="InterPro" id="IPR020843">
    <property type="entry name" value="ER"/>
</dbReference>
<evidence type="ECO:0000256" key="6">
    <source>
        <dbReference type="ARBA" id="ARBA00023027"/>
    </source>
</evidence>
<dbReference type="Pfam" id="PF08240">
    <property type="entry name" value="ADH_N"/>
    <property type="match status" value="1"/>
</dbReference>
<accession>A0A285X503</accession>
<keyword evidence="10" id="KW-1185">Reference proteome</keyword>
<evidence type="ECO:0000256" key="3">
    <source>
        <dbReference type="ARBA" id="ARBA00022723"/>
    </source>
</evidence>
<evidence type="ECO:0000256" key="5">
    <source>
        <dbReference type="ARBA" id="ARBA00023002"/>
    </source>
</evidence>
<comment type="cofactor">
    <cofactor evidence="1 7">
        <name>Zn(2+)</name>
        <dbReference type="ChEBI" id="CHEBI:29105"/>
    </cofactor>
</comment>
<evidence type="ECO:0000256" key="4">
    <source>
        <dbReference type="ARBA" id="ARBA00022833"/>
    </source>
</evidence>
<sequence length="350" mass="37614">MALIINNFNNLNHLEIMKAAQVQEKGGDFKIVELEKPTPKAKEVLIKVEACGICHSDAFVKDGTFPGIEYPRVPGHEVVGTIEEVGKEVKMWKKGQRIGVGWHGGHCFECDPCRRGDFINCQNAKVSGISYDGGYAEYMTAPQEAVASVPEELSSAEAAPLLCAGITVYNALRNSGIKPGDLVAVQGIGGLGHLAVQYAVKMGMRTVAVSHSDSKKELAKELGAQHFINTDKEDPAKALQNLGGARLILATAPVSKAITSVVDGLGIDGKLLMVAATGEPVEVSPMQLLMGRKSLSGWPSGTAKDSEDTLNFSALTQTVPKIEEYPLEKVNEAYERMISNKARFRVVLKP</sequence>
<dbReference type="SUPFAM" id="SSF50129">
    <property type="entry name" value="GroES-like"/>
    <property type="match status" value="1"/>
</dbReference>
<dbReference type="InterPro" id="IPR002328">
    <property type="entry name" value="ADH_Zn_CS"/>
</dbReference>
<dbReference type="InterPro" id="IPR013149">
    <property type="entry name" value="ADH-like_C"/>
</dbReference>
<name>A0A285X503_9FLAO</name>
<evidence type="ECO:0000313" key="9">
    <source>
        <dbReference type="EMBL" id="SOC80395.1"/>
    </source>
</evidence>
<dbReference type="GO" id="GO:0005737">
    <property type="term" value="C:cytoplasm"/>
    <property type="evidence" value="ECO:0007669"/>
    <property type="project" value="TreeGrafter"/>
</dbReference>
<dbReference type="AlphaFoldDB" id="A0A285X503"/>
<keyword evidence="5" id="KW-0560">Oxidoreductase</keyword>
<gene>
    <name evidence="9" type="ORF">SAMN06296241_1944</name>
</gene>
<proteinExistence type="inferred from homology"/>
<dbReference type="PANTHER" id="PTHR42940">
    <property type="entry name" value="ALCOHOL DEHYDROGENASE 1-RELATED"/>
    <property type="match status" value="1"/>
</dbReference>
<evidence type="ECO:0000256" key="1">
    <source>
        <dbReference type="ARBA" id="ARBA00001947"/>
    </source>
</evidence>
<keyword evidence="3 7" id="KW-0479">Metal-binding</keyword>
<dbReference type="GO" id="GO:0008270">
    <property type="term" value="F:zinc ion binding"/>
    <property type="evidence" value="ECO:0007669"/>
    <property type="project" value="InterPro"/>
</dbReference>
<evidence type="ECO:0000259" key="8">
    <source>
        <dbReference type="SMART" id="SM00829"/>
    </source>
</evidence>
<dbReference type="InterPro" id="IPR011032">
    <property type="entry name" value="GroES-like_sf"/>
</dbReference>
<dbReference type="PROSITE" id="PS00059">
    <property type="entry name" value="ADH_ZINC"/>
    <property type="match status" value="1"/>
</dbReference>
<dbReference type="InterPro" id="IPR036291">
    <property type="entry name" value="NAD(P)-bd_dom_sf"/>
</dbReference>
<keyword evidence="4 7" id="KW-0862">Zinc</keyword>
<keyword evidence="6" id="KW-0520">NAD</keyword>
<dbReference type="Gene3D" id="3.40.50.720">
    <property type="entry name" value="NAD(P)-binding Rossmann-like Domain"/>
    <property type="match status" value="1"/>
</dbReference>
<evidence type="ECO:0000256" key="2">
    <source>
        <dbReference type="ARBA" id="ARBA00008072"/>
    </source>
</evidence>
<dbReference type="FunFam" id="3.40.50.720:FF:000039">
    <property type="entry name" value="Alcohol dehydrogenase AdhP"/>
    <property type="match status" value="1"/>
</dbReference>